<dbReference type="AlphaFoldDB" id="L0R5V1"/>
<sequence length="72" mass="7590">MDQLGSANQKGTTLIDCAFLISFSNYTLPQQDPGIQPLDDGFAPQHPVPAASGTPGVSLPVSDDVEEISFSR</sequence>
<organism evidence="2 3">
    <name type="scientific">Maridesulfovibrio hydrothermalis AM13 = DSM 14728</name>
    <dbReference type="NCBI Taxonomy" id="1121451"/>
    <lineage>
        <taxon>Bacteria</taxon>
        <taxon>Pseudomonadati</taxon>
        <taxon>Thermodesulfobacteriota</taxon>
        <taxon>Desulfovibrionia</taxon>
        <taxon>Desulfovibrionales</taxon>
        <taxon>Desulfovibrionaceae</taxon>
        <taxon>Maridesulfovibrio</taxon>
    </lineage>
</organism>
<feature type="compositionally biased region" description="Acidic residues" evidence="1">
    <location>
        <begin position="63"/>
        <end position="72"/>
    </location>
</feature>
<accession>L0R5V1</accession>
<name>L0R5V1_9BACT</name>
<dbReference type="EMBL" id="FO203522">
    <property type="protein sequence ID" value="CCO22044.1"/>
    <property type="molecule type" value="Genomic_DNA"/>
</dbReference>
<evidence type="ECO:0000256" key="1">
    <source>
        <dbReference type="SAM" id="MobiDB-lite"/>
    </source>
</evidence>
<dbReference type="STRING" id="1121451.DESAM_10063"/>
<proteinExistence type="predicted"/>
<dbReference type="Proteomes" id="UP000010808">
    <property type="component" value="Chromosome"/>
</dbReference>
<dbReference type="HOGENOM" id="CLU_2715786_0_0_7"/>
<protein>
    <submittedName>
        <fullName evidence="2">Uncharacterized protein</fullName>
    </submittedName>
</protein>
<gene>
    <name evidence="2" type="ORF">DESAM_10063</name>
</gene>
<feature type="region of interest" description="Disordered" evidence="1">
    <location>
        <begin position="32"/>
        <end position="72"/>
    </location>
</feature>
<dbReference type="KEGG" id="dhy:DESAM_10063"/>
<evidence type="ECO:0000313" key="3">
    <source>
        <dbReference type="Proteomes" id="UP000010808"/>
    </source>
</evidence>
<keyword evidence="3" id="KW-1185">Reference proteome</keyword>
<reference evidence="2 3" key="1">
    <citation type="submission" date="2012-10" db="EMBL/GenBank/DDBJ databases">
        <authorList>
            <person name="Genoscope - CEA"/>
        </authorList>
    </citation>
    <scope>NUCLEOTIDE SEQUENCE [LARGE SCALE GENOMIC DNA]</scope>
    <source>
        <strain evidence="3">AM13 / DSM 14728</strain>
    </source>
</reference>
<evidence type="ECO:0000313" key="2">
    <source>
        <dbReference type="EMBL" id="CCO22044.1"/>
    </source>
</evidence>